<dbReference type="EMBL" id="MGFH01000180">
    <property type="protein sequence ID" value="OGM03270.1"/>
    <property type="molecule type" value="Genomic_DNA"/>
</dbReference>
<evidence type="ECO:0008006" key="3">
    <source>
        <dbReference type="Google" id="ProtNLM"/>
    </source>
</evidence>
<dbReference type="STRING" id="1817813.A2008_12265"/>
<organism evidence="1 2">
    <name type="scientific">Candidatus Wallbacteria bacterium GWC2_49_35</name>
    <dbReference type="NCBI Taxonomy" id="1817813"/>
    <lineage>
        <taxon>Bacteria</taxon>
        <taxon>Candidatus Walliibacteriota</taxon>
    </lineage>
</organism>
<dbReference type="Proteomes" id="UP000178735">
    <property type="component" value="Unassembled WGS sequence"/>
</dbReference>
<comment type="caution">
    <text evidence="1">The sequence shown here is derived from an EMBL/GenBank/DDBJ whole genome shotgun (WGS) entry which is preliminary data.</text>
</comment>
<evidence type="ECO:0000313" key="1">
    <source>
        <dbReference type="EMBL" id="OGM03270.1"/>
    </source>
</evidence>
<sequence length="376" mass="39977">MANAYTPGLKVSESTVISKERRLPLIGDVLVNKGSRVKHSDVVAKTELPGNVELVNVVNKLSIDPKEIKDFMLLKEGDRVKKGESIAQSSSFFGMFTTPCPAPCDGTIESISCATGQVVLRQNPTPVEVLSFIDGIVDEIIPKEGVVVKTIGTYIQGIFGVGGETVGELVMVASSPSTVLEEGMINDTQAGKIIVGGALITAAAIKKAQACKVKGIIAGGIDDETLKNFLGYDLGVAITGNENKGITLVVTEGFGNINMAGKTFELLKNNNGKKTSINGATQIRAGVIRPEIIIPKENLKESDISTPPEANLLMDVGCVVRIIRVPHFGSIAEVTALPTEPHEIETGAKVRVVEVKIEHTGEKFTLPRANVELIEK</sequence>
<name>A0A1F7WKD8_9BACT</name>
<proteinExistence type="predicted"/>
<dbReference type="Gene3D" id="2.40.50.100">
    <property type="match status" value="1"/>
</dbReference>
<accession>A0A1F7WKD8</accession>
<protein>
    <recommendedName>
        <fullName evidence="3">RnfC Barrel sandwich hybrid domain-containing protein</fullName>
    </recommendedName>
</protein>
<evidence type="ECO:0000313" key="2">
    <source>
        <dbReference type="Proteomes" id="UP000178735"/>
    </source>
</evidence>
<dbReference type="AlphaFoldDB" id="A0A1F7WKD8"/>
<gene>
    <name evidence="1" type="ORF">A2008_12265</name>
</gene>
<reference evidence="1 2" key="1">
    <citation type="journal article" date="2016" name="Nat. Commun.">
        <title>Thousands of microbial genomes shed light on interconnected biogeochemical processes in an aquifer system.</title>
        <authorList>
            <person name="Anantharaman K."/>
            <person name="Brown C.T."/>
            <person name="Hug L.A."/>
            <person name="Sharon I."/>
            <person name="Castelle C.J."/>
            <person name="Probst A.J."/>
            <person name="Thomas B.C."/>
            <person name="Singh A."/>
            <person name="Wilkins M.J."/>
            <person name="Karaoz U."/>
            <person name="Brodie E.L."/>
            <person name="Williams K.H."/>
            <person name="Hubbard S.S."/>
            <person name="Banfield J.F."/>
        </authorList>
    </citation>
    <scope>NUCLEOTIDE SEQUENCE [LARGE SCALE GENOMIC DNA]</scope>
</reference>